<dbReference type="OrthoDB" id="6253837at2759"/>
<organism evidence="2 3">
    <name type="scientific">Paramuricea clavata</name>
    <name type="common">Red gorgonian</name>
    <name type="synonym">Violescent sea-whip</name>
    <dbReference type="NCBI Taxonomy" id="317549"/>
    <lineage>
        <taxon>Eukaryota</taxon>
        <taxon>Metazoa</taxon>
        <taxon>Cnidaria</taxon>
        <taxon>Anthozoa</taxon>
        <taxon>Octocorallia</taxon>
        <taxon>Malacalcyonacea</taxon>
        <taxon>Plexauridae</taxon>
        <taxon>Paramuricea</taxon>
    </lineage>
</organism>
<protein>
    <submittedName>
        <fullName evidence="2">Uncharacterized protein</fullName>
    </submittedName>
</protein>
<gene>
    <name evidence="2" type="ORF">PACLA_8A012362</name>
</gene>
<proteinExistence type="predicted"/>
<dbReference type="AlphaFoldDB" id="A0A6S7JRZ1"/>
<comment type="caution">
    <text evidence="2">The sequence shown here is derived from an EMBL/GenBank/DDBJ whole genome shotgun (WGS) entry which is preliminary data.</text>
</comment>
<sequence>EGEELSKPKEDELKFEWLKGAPKEGYTKDLNLETHAQPFGIPVRNVRCIKCHKWGHVNTDRECPLYNKSISTEPSSLTDAGLSDPVKLMQDMRNDGFALKQNALGRVLNKDDPNQQILASDEDDDDDPELAFLATLNEKQKRKLLRKLDKLENKEQEKRKHKSKKKRKHSESEDERESKSKRKKKRKLESSECESSDDGHARRRKRKQEKDKRDKNGKDKRNNRSDSRNHQEDRSYSKR</sequence>
<evidence type="ECO:0000313" key="3">
    <source>
        <dbReference type="Proteomes" id="UP001152795"/>
    </source>
</evidence>
<dbReference type="InterPro" id="IPR040014">
    <property type="entry name" value="CIR1"/>
</dbReference>
<name>A0A6S7JRZ1_PARCT</name>
<dbReference type="EMBL" id="CACRXK020019523">
    <property type="protein sequence ID" value="CAB4033761.1"/>
    <property type="molecule type" value="Genomic_DNA"/>
</dbReference>
<dbReference type="PANTHER" id="PTHR13151">
    <property type="entry name" value="CBF1 INTERACTING COREPRESSOR CIR"/>
    <property type="match status" value="1"/>
</dbReference>
<feature type="compositionally biased region" description="Basic residues" evidence="1">
    <location>
        <begin position="159"/>
        <end position="169"/>
    </location>
</feature>
<feature type="non-terminal residue" evidence="2">
    <location>
        <position position="1"/>
    </location>
</feature>
<dbReference type="GO" id="GO:0005634">
    <property type="term" value="C:nucleus"/>
    <property type="evidence" value="ECO:0007669"/>
    <property type="project" value="TreeGrafter"/>
</dbReference>
<feature type="compositionally biased region" description="Basic and acidic residues" evidence="1">
    <location>
        <begin position="208"/>
        <end position="239"/>
    </location>
</feature>
<dbReference type="GO" id="GO:0003714">
    <property type="term" value="F:transcription corepressor activity"/>
    <property type="evidence" value="ECO:0007669"/>
    <property type="project" value="InterPro"/>
</dbReference>
<reference evidence="2" key="1">
    <citation type="submission" date="2020-04" db="EMBL/GenBank/DDBJ databases">
        <authorList>
            <person name="Alioto T."/>
            <person name="Alioto T."/>
            <person name="Gomez Garrido J."/>
        </authorList>
    </citation>
    <scope>NUCLEOTIDE SEQUENCE</scope>
    <source>
        <strain evidence="2">A484AB</strain>
    </source>
</reference>
<evidence type="ECO:0000313" key="2">
    <source>
        <dbReference type="EMBL" id="CAB4033761.1"/>
    </source>
</evidence>
<feature type="region of interest" description="Disordered" evidence="1">
    <location>
        <begin position="147"/>
        <end position="239"/>
    </location>
</feature>
<dbReference type="PANTHER" id="PTHR13151:SF2">
    <property type="entry name" value="COREPRESSOR INTERACTING WITH RBPJ 1"/>
    <property type="match status" value="1"/>
</dbReference>
<accession>A0A6S7JRZ1</accession>
<evidence type="ECO:0000256" key="1">
    <source>
        <dbReference type="SAM" id="MobiDB-lite"/>
    </source>
</evidence>
<feature type="compositionally biased region" description="Basic and acidic residues" evidence="1">
    <location>
        <begin position="147"/>
        <end position="158"/>
    </location>
</feature>
<keyword evidence="3" id="KW-1185">Reference proteome</keyword>
<dbReference type="Proteomes" id="UP001152795">
    <property type="component" value="Unassembled WGS sequence"/>
</dbReference>